<evidence type="ECO:0000313" key="1">
    <source>
        <dbReference type="EMBL" id="MQS17442.1"/>
    </source>
</evidence>
<dbReference type="RefSeq" id="WP_153470279.1">
    <property type="nucleotide sequence ID" value="NZ_WBOF01000004.1"/>
</dbReference>
<dbReference type="Proteomes" id="UP000450000">
    <property type="component" value="Unassembled WGS sequence"/>
</dbReference>
<dbReference type="AlphaFoldDB" id="A0A6N7L0R9"/>
<dbReference type="OrthoDB" id="9827618at2"/>
<dbReference type="EMBL" id="WBOF01000004">
    <property type="protein sequence ID" value="MQS17442.1"/>
    <property type="molecule type" value="Genomic_DNA"/>
</dbReference>
<reference evidence="1 2" key="1">
    <citation type="submission" date="2019-09" db="EMBL/GenBank/DDBJ databases">
        <title>Genome Sequences of Streptomyces kaniharaensis ATCC 21070.</title>
        <authorList>
            <person name="Zhu W."/>
            <person name="De Crecy-Lagard V."/>
            <person name="Richards N.G."/>
        </authorList>
    </citation>
    <scope>NUCLEOTIDE SEQUENCE [LARGE SCALE GENOMIC DNA]</scope>
    <source>
        <strain evidence="1 2">SF-557</strain>
    </source>
</reference>
<keyword evidence="2" id="KW-1185">Reference proteome</keyword>
<sequence length="195" mass="20345">MTATALTALPGDADSTAVDAALAELAAVAAQPFDQWDRVRSERVQEITGWLQCAAMCHSHGLDGAPGPAGGSSRDVVHGLITAHASLLARQRAEITPFVGPDGALLGNDYDDHDEAADRHVEERVQMLGTVMAVLAGEFGRPAVSAPEPDPQAGMDAVLDAMTDPDLEGGDIVEAIKERLHALGFDLSIAEDDDA</sequence>
<gene>
    <name evidence="1" type="ORF">F7Q99_35985</name>
</gene>
<evidence type="ECO:0000313" key="2">
    <source>
        <dbReference type="Proteomes" id="UP000450000"/>
    </source>
</evidence>
<comment type="caution">
    <text evidence="1">The sequence shown here is derived from an EMBL/GenBank/DDBJ whole genome shotgun (WGS) entry which is preliminary data.</text>
</comment>
<name>A0A6N7L0R9_9ACTN</name>
<protein>
    <submittedName>
        <fullName evidence="1">Uncharacterized protein</fullName>
    </submittedName>
</protein>
<organism evidence="1 2">
    <name type="scientific">Streptomyces kaniharaensis</name>
    <dbReference type="NCBI Taxonomy" id="212423"/>
    <lineage>
        <taxon>Bacteria</taxon>
        <taxon>Bacillati</taxon>
        <taxon>Actinomycetota</taxon>
        <taxon>Actinomycetes</taxon>
        <taxon>Kitasatosporales</taxon>
        <taxon>Streptomycetaceae</taxon>
        <taxon>Streptomyces</taxon>
    </lineage>
</organism>
<proteinExistence type="predicted"/>
<accession>A0A6N7L0R9</accession>